<dbReference type="FunFam" id="3.40.1190.10:FF:000004">
    <property type="entry name" value="Dihydrofolate synthase/folylpolyglutamate synthase"/>
    <property type="match status" value="1"/>
</dbReference>
<organism evidence="21 22">
    <name type="scientific">Lihuaxuella thermophila</name>
    <dbReference type="NCBI Taxonomy" id="1173111"/>
    <lineage>
        <taxon>Bacteria</taxon>
        <taxon>Bacillati</taxon>
        <taxon>Bacillota</taxon>
        <taxon>Bacilli</taxon>
        <taxon>Bacillales</taxon>
        <taxon>Thermoactinomycetaceae</taxon>
        <taxon>Lihuaxuella</taxon>
    </lineage>
</organism>
<evidence type="ECO:0000256" key="10">
    <source>
        <dbReference type="ARBA" id="ARBA00022723"/>
    </source>
</evidence>
<comment type="pathway">
    <text evidence="3">Cofactor biosynthesis; tetrahydrofolylpolyglutamate biosynthesis.</text>
</comment>
<evidence type="ECO:0000256" key="7">
    <source>
        <dbReference type="ARBA" id="ARBA00013025"/>
    </source>
</evidence>
<evidence type="ECO:0000256" key="18">
    <source>
        <dbReference type="PIRNR" id="PIRNR001563"/>
    </source>
</evidence>
<dbReference type="InterPro" id="IPR001645">
    <property type="entry name" value="Folylpolyglutamate_synth"/>
</dbReference>
<dbReference type="GO" id="GO:0046872">
    <property type="term" value="F:metal ion binding"/>
    <property type="evidence" value="ECO:0007669"/>
    <property type="project" value="UniProtKB-KW"/>
</dbReference>
<dbReference type="STRING" id="1173111.SAMN05444955_10916"/>
<dbReference type="AlphaFoldDB" id="A0A1H8FRT6"/>
<keyword evidence="10" id="KW-0479">Metal-binding</keyword>
<dbReference type="GO" id="GO:0005524">
    <property type="term" value="F:ATP binding"/>
    <property type="evidence" value="ECO:0007669"/>
    <property type="project" value="UniProtKB-KW"/>
</dbReference>
<protein>
    <recommendedName>
        <fullName evidence="8">Dihydrofolate synthase/folylpolyglutamate synthase</fullName>
        <ecNumber evidence="6">6.3.2.12</ecNumber>
        <ecNumber evidence="7">6.3.2.17</ecNumber>
    </recommendedName>
    <alternativeName>
        <fullName evidence="15">Tetrahydrofolylpolyglutamate synthase</fullName>
    </alternativeName>
</protein>
<evidence type="ECO:0000256" key="8">
    <source>
        <dbReference type="ARBA" id="ARBA00019357"/>
    </source>
</evidence>
<feature type="domain" description="Mur ligase C-terminal" evidence="19">
    <location>
        <begin position="308"/>
        <end position="430"/>
    </location>
</feature>
<dbReference type="NCBIfam" id="TIGR01499">
    <property type="entry name" value="folC"/>
    <property type="match status" value="1"/>
</dbReference>
<reference evidence="21 22" key="1">
    <citation type="submission" date="2016-10" db="EMBL/GenBank/DDBJ databases">
        <authorList>
            <person name="de Groot N.N."/>
        </authorList>
    </citation>
    <scope>NUCLEOTIDE SEQUENCE [LARGE SCALE GENOMIC DNA]</scope>
    <source>
        <strain evidence="21 22">DSM 46701</strain>
    </source>
</reference>
<gene>
    <name evidence="21" type="ORF">SAMN05444955_10916</name>
</gene>
<dbReference type="PANTHER" id="PTHR11136">
    <property type="entry name" value="FOLYLPOLYGLUTAMATE SYNTHASE-RELATED"/>
    <property type="match status" value="1"/>
</dbReference>
<name>A0A1H8FRT6_9BACL</name>
<evidence type="ECO:0000256" key="15">
    <source>
        <dbReference type="ARBA" id="ARBA00030592"/>
    </source>
</evidence>
<dbReference type="Gene3D" id="3.40.1190.10">
    <property type="entry name" value="Mur-like, catalytic domain"/>
    <property type="match status" value="1"/>
</dbReference>
<dbReference type="Pfam" id="PF02875">
    <property type="entry name" value="Mur_ligase_C"/>
    <property type="match status" value="1"/>
</dbReference>
<dbReference type="InterPro" id="IPR013221">
    <property type="entry name" value="Mur_ligase_cen"/>
</dbReference>
<feature type="domain" description="Mur ligase central" evidence="20">
    <location>
        <begin position="53"/>
        <end position="279"/>
    </location>
</feature>
<evidence type="ECO:0000313" key="21">
    <source>
        <dbReference type="EMBL" id="SEN33967.1"/>
    </source>
</evidence>
<dbReference type="InterPro" id="IPR036615">
    <property type="entry name" value="Mur_ligase_C_dom_sf"/>
</dbReference>
<evidence type="ECO:0000256" key="13">
    <source>
        <dbReference type="ARBA" id="ARBA00022842"/>
    </source>
</evidence>
<dbReference type="Gene3D" id="3.90.190.20">
    <property type="entry name" value="Mur ligase, C-terminal domain"/>
    <property type="match status" value="1"/>
</dbReference>
<comment type="pathway">
    <text evidence="2">Cofactor biosynthesis; tetrahydrofolate biosynthesis; 7,8-dihydrofolate from 2-amino-4-hydroxy-6-hydroxymethyl-7,8-dihydropteridine diphosphate and 4-aminobenzoate: step 2/2.</text>
</comment>
<keyword evidence="12 18" id="KW-0067">ATP-binding</keyword>
<dbReference type="PIRSF" id="PIRSF001563">
    <property type="entry name" value="Folylpolyglu_synth"/>
    <property type="match status" value="1"/>
</dbReference>
<evidence type="ECO:0000259" key="19">
    <source>
        <dbReference type="Pfam" id="PF02875"/>
    </source>
</evidence>
<dbReference type="SUPFAM" id="SSF53244">
    <property type="entry name" value="MurD-like peptide ligases, peptide-binding domain"/>
    <property type="match status" value="1"/>
</dbReference>
<evidence type="ECO:0000313" key="22">
    <source>
        <dbReference type="Proteomes" id="UP000199695"/>
    </source>
</evidence>
<evidence type="ECO:0000256" key="14">
    <source>
        <dbReference type="ARBA" id="ARBA00022909"/>
    </source>
</evidence>
<dbReference type="PANTHER" id="PTHR11136:SF0">
    <property type="entry name" value="DIHYDROFOLATE SYNTHETASE-RELATED"/>
    <property type="match status" value="1"/>
</dbReference>
<comment type="similarity">
    <text evidence="4 18">Belongs to the folylpolyglutamate synthase family.</text>
</comment>
<dbReference type="InterPro" id="IPR018109">
    <property type="entry name" value="Folylpolyglutamate_synth_CS"/>
</dbReference>
<dbReference type="PROSITE" id="PS01011">
    <property type="entry name" value="FOLYLPOLYGLU_SYNT_1"/>
    <property type="match status" value="1"/>
</dbReference>
<dbReference type="GO" id="GO:0005737">
    <property type="term" value="C:cytoplasm"/>
    <property type="evidence" value="ECO:0007669"/>
    <property type="project" value="TreeGrafter"/>
</dbReference>
<keyword evidence="14" id="KW-0289">Folate biosynthesis</keyword>
<evidence type="ECO:0000256" key="2">
    <source>
        <dbReference type="ARBA" id="ARBA00004799"/>
    </source>
</evidence>
<dbReference type="GO" id="GO:0004326">
    <property type="term" value="F:tetrahydrofolylpolyglutamate synthase activity"/>
    <property type="evidence" value="ECO:0007669"/>
    <property type="project" value="UniProtKB-EC"/>
</dbReference>
<evidence type="ECO:0000256" key="5">
    <source>
        <dbReference type="ARBA" id="ARBA00011245"/>
    </source>
</evidence>
<accession>A0A1H8FRT6</accession>
<dbReference type="OrthoDB" id="9809356at2"/>
<dbReference type="EC" id="6.3.2.12" evidence="6"/>
<dbReference type="EMBL" id="FOCQ01000009">
    <property type="protein sequence ID" value="SEN33967.1"/>
    <property type="molecule type" value="Genomic_DNA"/>
</dbReference>
<evidence type="ECO:0000259" key="20">
    <source>
        <dbReference type="Pfam" id="PF08245"/>
    </source>
</evidence>
<evidence type="ECO:0000256" key="17">
    <source>
        <dbReference type="ARBA" id="ARBA00049161"/>
    </source>
</evidence>
<dbReference type="EC" id="6.3.2.17" evidence="7"/>
<comment type="cofactor">
    <cofactor evidence="1">
        <name>Mg(2+)</name>
        <dbReference type="ChEBI" id="CHEBI:18420"/>
    </cofactor>
</comment>
<evidence type="ECO:0000256" key="12">
    <source>
        <dbReference type="ARBA" id="ARBA00022840"/>
    </source>
</evidence>
<dbReference type="Pfam" id="PF08245">
    <property type="entry name" value="Mur_ligase_M"/>
    <property type="match status" value="1"/>
</dbReference>
<dbReference type="InterPro" id="IPR004101">
    <property type="entry name" value="Mur_ligase_C"/>
</dbReference>
<evidence type="ECO:0000256" key="9">
    <source>
        <dbReference type="ARBA" id="ARBA00022598"/>
    </source>
</evidence>
<keyword evidence="22" id="KW-1185">Reference proteome</keyword>
<dbReference type="Proteomes" id="UP000199695">
    <property type="component" value="Unassembled WGS sequence"/>
</dbReference>
<evidence type="ECO:0000256" key="1">
    <source>
        <dbReference type="ARBA" id="ARBA00001946"/>
    </source>
</evidence>
<dbReference type="SUPFAM" id="SSF53623">
    <property type="entry name" value="MurD-like peptide ligases, catalytic domain"/>
    <property type="match status" value="1"/>
</dbReference>
<sequence length="447" mass="50473">MTMEQTRTFATSEEVFRWMDQTCRKSVKYGLERMEWVLGRLGHPERRCKFIHIAGTNGKGSTAAMISSVLIEAGYPTGMFISPYVTEWNERIQFDGEPISEASFVHWANHLRPFAEEMNQLEIGAPTWFEFMTLLAICYFAYEASPWFIVWETGLGGRLDSTNVVYPLVSVITHVGFDHKDMLGDTLAEIAKEKAGIIKPGVPVVCGSEEEEALRVIAEEARQKKCNLYVLHKDYQIELVHSDSERQTFHFANAYRRLLNLEIPLAGEHQLRNAGTALMTLDILRQNYATVMEDEQIGQGLKRVNWPGRMEKVSDQPLIVLDGGHNPDGIRALVSSVRQLYTYERLILMVAVMKDKDVKEMLKPLLSVCDMVITTQVQDQPRSFSADELADEIKGMDPGVPVLAAPTAEEGLSLMKKQATDKDLLLITGSLYLISEIRPLLIQKSDE</sequence>
<evidence type="ECO:0000256" key="3">
    <source>
        <dbReference type="ARBA" id="ARBA00005150"/>
    </source>
</evidence>
<evidence type="ECO:0000256" key="4">
    <source>
        <dbReference type="ARBA" id="ARBA00008276"/>
    </source>
</evidence>
<keyword evidence="13" id="KW-0460">Magnesium</keyword>
<dbReference type="InterPro" id="IPR036565">
    <property type="entry name" value="Mur-like_cat_sf"/>
</dbReference>
<evidence type="ECO:0000256" key="6">
    <source>
        <dbReference type="ARBA" id="ARBA00013023"/>
    </source>
</evidence>
<comment type="catalytic activity">
    <reaction evidence="17">
        <text>7,8-dihydropteroate + L-glutamate + ATP = 7,8-dihydrofolate + ADP + phosphate + H(+)</text>
        <dbReference type="Rhea" id="RHEA:23584"/>
        <dbReference type="ChEBI" id="CHEBI:15378"/>
        <dbReference type="ChEBI" id="CHEBI:17839"/>
        <dbReference type="ChEBI" id="CHEBI:29985"/>
        <dbReference type="ChEBI" id="CHEBI:30616"/>
        <dbReference type="ChEBI" id="CHEBI:43474"/>
        <dbReference type="ChEBI" id="CHEBI:57451"/>
        <dbReference type="ChEBI" id="CHEBI:456216"/>
        <dbReference type="EC" id="6.3.2.12"/>
    </reaction>
</comment>
<keyword evidence="9 18" id="KW-0436">Ligase</keyword>
<evidence type="ECO:0000256" key="16">
    <source>
        <dbReference type="ARBA" id="ARBA00047493"/>
    </source>
</evidence>
<dbReference type="GO" id="GO:0046656">
    <property type="term" value="P:folic acid biosynthetic process"/>
    <property type="evidence" value="ECO:0007669"/>
    <property type="project" value="UniProtKB-KW"/>
</dbReference>
<evidence type="ECO:0000256" key="11">
    <source>
        <dbReference type="ARBA" id="ARBA00022741"/>
    </source>
</evidence>
<dbReference type="GO" id="GO:0008841">
    <property type="term" value="F:dihydrofolate synthase activity"/>
    <property type="evidence" value="ECO:0007669"/>
    <property type="project" value="UniProtKB-EC"/>
</dbReference>
<proteinExistence type="inferred from homology"/>
<comment type="subunit">
    <text evidence="5">Monomer.</text>
</comment>
<keyword evidence="11 18" id="KW-0547">Nucleotide-binding</keyword>
<comment type="catalytic activity">
    <reaction evidence="16">
        <text>(6S)-5,6,7,8-tetrahydrofolyl-(gamma-L-Glu)(n) + L-glutamate + ATP = (6S)-5,6,7,8-tetrahydrofolyl-(gamma-L-Glu)(n+1) + ADP + phosphate + H(+)</text>
        <dbReference type="Rhea" id="RHEA:10580"/>
        <dbReference type="Rhea" id="RHEA-COMP:14738"/>
        <dbReference type="Rhea" id="RHEA-COMP:14740"/>
        <dbReference type="ChEBI" id="CHEBI:15378"/>
        <dbReference type="ChEBI" id="CHEBI:29985"/>
        <dbReference type="ChEBI" id="CHEBI:30616"/>
        <dbReference type="ChEBI" id="CHEBI:43474"/>
        <dbReference type="ChEBI" id="CHEBI:141005"/>
        <dbReference type="ChEBI" id="CHEBI:456216"/>
        <dbReference type="EC" id="6.3.2.17"/>
    </reaction>
</comment>